<feature type="compositionally biased region" description="Polar residues" evidence="2">
    <location>
        <begin position="14"/>
        <end position="23"/>
    </location>
</feature>
<feature type="coiled-coil region" evidence="1">
    <location>
        <begin position="76"/>
        <end position="106"/>
    </location>
</feature>
<proteinExistence type="predicted"/>
<evidence type="ECO:0000313" key="4">
    <source>
        <dbReference type="Proteomes" id="UP000266841"/>
    </source>
</evidence>
<feature type="region of interest" description="Disordered" evidence="2">
    <location>
        <begin position="1"/>
        <end position="23"/>
    </location>
</feature>
<organism evidence="3 4">
    <name type="scientific">Thalassiosira oceanica</name>
    <name type="common">Marine diatom</name>
    <dbReference type="NCBI Taxonomy" id="159749"/>
    <lineage>
        <taxon>Eukaryota</taxon>
        <taxon>Sar</taxon>
        <taxon>Stramenopiles</taxon>
        <taxon>Ochrophyta</taxon>
        <taxon>Bacillariophyta</taxon>
        <taxon>Coscinodiscophyceae</taxon>
        <taxon>Thalassiosirophycidae</taxon>
        <taxon>Thalassiosirales</taxon>
        <taxon>Thalassiosiraceae</taxon>
        <taxon>Thalassiosira</taxon>
    </lineage>
</organism>
<name>K0RKY0_THAOC</name>
<evidence type="ECO:0000256" key="1">
    <source>
        <dbReference type="SAM" id="Coils"/>
    </source>
</evidence>
<protein>
    <submittedName>
        <fullName evidence="3">Uncharacterized protein</fullName>
    </submittedName>
</protein>
<dbReference type="AlphaFoldDB" id="K0RKY0"/>
<keyword evidence="4" id="KW-1185">Reference proteome</keyword>
<sequence>MTDPPPLSPHQHRNASNSSVATTDNEYVKLKLALVQTRARTDSARLQARQMISKRNALKEETVKIKSECEEQVLILEQTQESNARLREQIEKAEESRRRLLEQTAKENVFT</sequence>
<evidence type="ECO:0000313" key="3">
    <source>
        <dbReference type="EMBL" id="EJK47322.1"/>
    </source>
</evidence>
<comment type="caution">
    <text evidence="3">The sequence shown here is derived from an EMBL/GenBank/DDBJ whole genome shotgun (WGS) entry which is preliminary data.</text>
</comment>
<reference evidence="3 4" key="1">
    <citation type="journal article" date="2012" name="Genome Biol.">
        <title>Genome and low-iron response of an oceanic diatom adapted to chronic iron limitation.</title>
        <authorList>
            <person name="Lommer M."/>
            <person name="Specht M."/>
            <person name="Roy A.S."/>
            <person name="Kraemer L."/>
            <person name="Andreson R."/>
            <person name="Gutowska M.A."/>
            <person name="Wolf J."/>
            <person name="Bergner S.V."/>
            <person name="Schilhabel M.B."/>
            <person name="Klostermeier U.C."/>
            <person name="Beiko R.G."/>
            <person name="Rosenstiel P."/>
            <person name="Hippler M."/>
            <person name="Laroche J."/>
        </authorList>
    </citation>
    <scope>NUCLEOTIDE SEQUENCE [LARGE SCALE GENOMIC DNA]</scope>
    <source>
        <strain evidence="3 4">CCMP1005</strain>
    </source>
</reference>
<evidence type="ECO:0000256" key="2">
    <source>
        <dbReference type="SAM" id="MobiDB-lite"/>
    </source>
</evidence>
<keyword evidence="1" id="KW-0175">Coiled coil</keyword>
<accession>K0RKY0</accession>
<dbReference type="Proteomes" id="UP000266841">
    <property type="component" value="Unassembled WGS sequence"/>
</dbReference>
<gene>
    <name evidence="3" type="ORF">THAOC_33966</name>
</gene>
<dbReference type="EMBL" id="AGNL01047091">
    <property type="protein sequence ID" value="EJK47322.1"/>
    <property type="molecule type" value="Genomic_DNA"/>
</dbReference>